<organism evidence="4 5">
    <name type="scientific">Astrephomene gubernaculifera</name>
    <dbReference type="NCBI Taxonomy" id="47775"/>
    <lineage>
        <taxon>Eukaryota</taxon>
        <taxon>Viridiplantae</taxon>
        <taxon>Chlorophyta</taxon>
        <taxon>core chlorophytes</taxon>
        <taxon>Chlorophyceae</taxon>
        <taxon>CS clade</taxon>
        <taxon>Chlamydomonadales</taxon>
        <taxon>Astrephomenaceae</taxon>
        <taxon>Astrephomene</taxon>
    </lineage>
</organism>
<feature type="compositionally biased region" description="Low complexity" evidence="2">
    <location>
        <begin position="197"/>
        <end position="216"/>
    </location>
</feature>
<feature type="domain" description="Dilute" evidence="3">
    <location>
        <begin position="478"/>
        <end position="774"/>
    </location>
</feature>
<keyword evidence="5" id="KW-1185">Reference proteome</keyword>
<dbReference type="AlphaFoldDB" id="A0AAD3DHA7"/>
<comment type="caution">
    <text evidence="4">The sequence shown here is derived from an EMBL/GenBank/DDBJ whole genome shotgun (WGS) entry which is preliminary data.</text>
</comment>
<proteinExistence type="predicted"/>
<feature type="compositionally biased region" description="Low complexity" evidence="2">
    <location>
        <begin position="365"/>
        <end position="387"/>
    </location>
</feature>
<sequence length="846" mass="85383">MASFNNFTLDDEEEPQPALAPEPVTMRPAPGHATAGLSADVHQPINFPTPTCTEAPVAPSSLVAVSLRESPKSQVDADLCVGNLAEADAAVRENQRSIEETEAQLQALLRHHARLMAAGRLLEQQKVLDVLALGSSLGYDTGRPTAALLVYRCCLRWGCFSGDAQAAAVLDNLASLLHQLTDDDSVNARHVAAAAANSSSSSGTAAETADQGASAGDNGGSSSAGGDEGKLPAVEAVSAVEGVREGLADPVAEAAAREVAYWLAVTSTLLALVDPHLPLVPARPSSTGTISYSAGAATHGSHSAAPTPLAVVTGEARASMARAAATAAAKMQELQKRMGNTFSVFGKNLLARRRGGSSAGGGAAGAEEGAAAAEISQEHQAQGEPAPQQQPPQLPPLPRPPSPATHMHAPSEQPQSATLPPPPPALSRPHTPSGSSSTSVSASGAASSAAAPAAEPYSSSASGPSSAPPAAAAAPPANQQCFRQQLDLLLLRTYNQMRDSLKRHVSAVLLGCVQQQPMSPMSPMSPRGGAGAAGSQEGQAEEERGQEQQQQDAGVEGGGGGDEDGGAVPSNSGGVGVGGGSPSSAASLAPWAELVAVLSAHLELMRAAHVPRILIRCLFKQTLSFLDCQLFNQLLLRPECCCTSNAHYLVAGLALLETWLGAPGGAAAASASASAAGAGAGAPGAAGGAVVDGGGGQGNEDLAVLVGDLRHIRQAAHFLVLANKGALRLDDITAMCPALNVQQLYRLATTFWDDSPQPPVPPTPPRQPLPPPQQQQQPLQQADGQTSTAAHGTSGGSGQEEVGEVATGGDNNSDGEGRGAEAEGLGEGVQEDDAERGAEVAGAAGF</sequence>
<name>A0AAD3DHA7_9CHLO</name>
<dbReference type="Pfam" id="PF01843">
    <property type="entry name" value="DIL"/>
    <property type="match status" value="1"/>
</dbReference>
<dbReference type="PROSITE" id="PS51126">
    <property type="entry name" value="DILUTE"/>
    <property type="match status" value="1"/>
</dbReference>
<feature type="region of interest" description="Disordered" evidence="2">
    <location>
        <begin position="354"/>
        <end position="476"/>
    </location>
</feature>
<evidence type="ECO:0000256" key="1">
    <source>
        <dbReference type="SAM" id="Coils"/>
    </source>
</evidence>
<feature type="region of interest" description="Disordered" evidence="2">
    <location>
        <begin position="1"/>
        <end position="36"/>
    </location>
</feature>
<feature type="non-terminal residue" evidence="4">
    <location>
        <position position="846"/>
    </location>
</feature>
<feature type="region of interest" description="Disordered" evidence="2">
    <location>
        <begin position="517"/>
        <end position="580"/>
    </location>
</feature>
<dbReference type="InterPro" id="IPR002710">
    <property type="entry name" value="Dilute_dom"/>
</dbReference>
<feature type="compositionally biased region" description="Pro residues" evidence="2">
    <location>
        <begin position="388"/>
        <end position="403"/>
    </location>
</feature>
<feature type="region of interest" description="Disordered" evidence="2">
    <location>
        <begin position="197"/>
        <end position="229"/>
    </location>
</feature>
<dbReference type="InterPro" id="IPR052072">
    <property type="entry name" value="Vascular_dev_regulator"/>
</dbReference>
<evidence type="ECO:0000313" key="5">
    <source>
        <dbReference type="Proteomes" id="UP001054857"/>
    </source>
</evidence>
<dbReference type="EMBL" id="BMAR01000001">
    <property type="protein sequence ID" value="GFR40742.1"/>
    <property type="molecule type" value="Genomic_DNA"/>
</dbReference>
<feature type="compositionally biased region" description="Low complexity" evidence="2">
    <location>
        <begin position="774"/>
        <end position="792"/>
    </location>
</feature>
<keyword evidence="1" id="KW-0175">Coiled coil</keyword>
<protein>
    <recommendedName>
        <fullName evidence="3">Dilute domain-containing protein</fullName>
    </recommendedName>
</protein>
<dbReference type="PANTHER" id="PTHR16027">
    <property type="entry name" value="DILUTE DOMAIN-CONTAINING PROTEIN YPR089W"/>
    <property type="match status" value="1"/>
</dbReference>
<evidence type="ECO:0000256" key="2">
    <source>
        <dbReference type="SAM" id="MobiDB-lite"/>
    </source>
</evidence>
<feature type="compositionally biased region" description="Low complexity" evidence="2">
    <location>
        <begin position="427"/>
        <end position="476"/>
    </location>
</feature>
<dbReference type="Proteomes" id="UP001054857">
    <property type="component" value="Unassembled WGS sequence"/>
</dbReference>
<feature type="coiled-coil region" evidence="1">
    <location>
        <begin position="84"/>
        <end position="118"/>
    </location>
</feature>
<reference evidence="4 5" key="1">
    <citation type="journal article" date="2021" name="Sci. Rep.">
        <title>Genome sequencing of the multicellular alga Astrephomene provides insights into convergent evolution of germ-soma differentiation.</title>
        <authorList>
            <person name="Yamashita S."/>
            <person name="Yamamoto K."/>
            <person name="Matsuzaki R."/>
            <person name="Suzuki S."/>
            <person name="Yamaguchi H."/>
            <person name="Hirooka S."/>
            <person name="Minakuchi Y."/>
            <person name="Miyagishima S."/>
            <person name="Kawachi M."/>
            <person name="Toyoda A."/>
            <person name="Nozaki H."/>
        </authorList>
    </citation>
    <scope>NUCLEOTIDE SEQUENCE [LARGE SCALE GENOMIC DNA]</scope>
    <source>
        <strain evidence="4 5">NIES-4017</strain>
    </source>
</reference>
<feature type="compositionally biased region" description="Low complexity" evidence="2">
    <location>
        <begin position="517"/>
        <end position="526"/>
    </location>
</feature>
<accession>A0AAD3DHA7</accession>
<dbReference type="PANTHER" id="PTHR16027:SF6">
    <property type="entry name" value="DILUTE DOMAIN-CONTAINING PROTEIN"/>
    <property type="match status" value="1"/>
</dbReference>
<dbReference type="SMART" id="SM01132">
    <property type="entry name" value="DIL"/>
    <property type="match status" value="1"/>
</dbReference>
<feature type="compositionally biased region" description="Pro residues" evidence="2">
    <location>
        <begin position="756"/>
        <end position="773"/>
    </location>
</feature>
<feature type="region of interest" description="Disordered" evidence="2">
    <location>
        <begin position="752"/>
        <end position="846"/>
    </location>
</feature>
<evidence type="ECO:0000313" key="4">
    <source>
        <dbReference type="EMBL" id="GFR40742.1"/>
    </source>
</evidence>
<evidence type="ECO:0000259" key="3">
    <source>
        <dbReference type="PROSITE" id="PS51126"/>
    </source>
</evidence>
<gene>
    <name evidence="4" type="ORF">Agub_g1352</name>
</gene>